<sequence>MQGDNNMAPHDLVAPQPVESEVIIETRGLSRVYPGVTALDNVNYRVYRNKVNVLIGENGAGKSTMMKMLAGVETPSSGQIILDGEAVSLQSTHQAEKLGISIIFQELNLFPNMNVMDNIFMANEFFQKGRINEKYQYALAKSLLERLELDVDPYAPLGELGIGHQQLVEIARALSKDTRVLIMDEPTSALSQSEVKVLFKVIAQLKRRGVTIIYISHRLEELMEIGDNITIFRDGRFISERHVSDASVPWIIEQMVGDKKKHFDYQPAPKGDAVLDVKGLTALHPSGGYKLNDVTFTLSKGEVIGIYGLLGAGRTELFKGLVGLMPCQRGEVHLNGESIGKSRFQQRLKKGLALVPEDRQGEGVVQMMSIQANMTLSDFSLQGFRRAWRWLNPQKEESCVKEMIQQLAIKVSDATLPITSLSGGNQQKVVLGKALMTQPQVVFLDEPTRGIDVGAKTDVYHLIGKMAQQGLAVMFSSSELDEVMALADRILVMADGRITADLPRHAVTREQLIAASTPQD</sequence>
<keyword evidence="4" id="KW-0762">Sugar transport</keyword>
<evidence type="ECO:0000256" key="3">
    <source>
        <dbReference type="ARBA" id="ARBA00022475"/>
    </source>
</evidence>
<keyword evidence="8" id="KW-1278">Translocase</keyword>
<gene>
    <name evidence="11" type="primary">rbsA_2</name>
    <name evidence="11" type="ORF">NCTC9601_03506</name>
</gene>
<dbReference type="InterPro" id="IPR003593">
    <property type="entry name" value="AAA+_ATPase"/>
</dbReference>
<keyword evidence="5" id="KW-0677">Repeat</keyword>
<dbReference type="Pfam" id="PF00005">
    <property type="entry name" value="ABC_tran"/>
    <property type="match status" value="2"/>
</dbReference>
<keyword evidence="6" id="KW-0547">Nucleotide-binding</keyword>
<dbReference type="PROSITE" id="PS50893">
    <property type="entry name" value="ABC_TRANSPORTER_2"/>
    <property type="match status" value="2"/>
</dbReference>
<name>A0A060VM65_KLEPN</name>
<dbReference type="Proteomes" id="UP000251123">
    <property type="component" value="Unassembled WGS sequence"/>
</dbReference>
<evidence type="ECO:0000313" key="11">
    <source>
        <dbReference type="EMBL" id="SPX56315.1"/>
    </source>
</evidence>
<comment type="subcellular location">
    <subcellularLocation>
        <location evidence="1">Cell inner membrane</location>
        <topology evidence="1">Peripheral membrane protein</topology>
    </subcellularLocation>
</comment>
<dbReference type="SMART" id="SM00382">
    <property type="entry name" value="AAA"/>
    <property type="match status" value="2"/>
</dbReference>
<feature type="domain" description="ABC transporter" evidence="10">
    <location>
        <begin position="275"/>
        <end position="520"/>
    </location>
</feature>
<dbReference type="InterPro" id="IPR003439">
    <property type="entry name" value="ABC_transporter-like_ATP-bd"/>
</dbReference>
<evidence type="ECO:0000256" key="4">
    <source>
        <dbReference type="ARBA" id="ARBA00022597"/>
    </source>
</evidence>
<keyword evidence="11" id="KW-0378">Hydrolase</keyword>
<dbReference type="PANTHER" id="PTHR43790">
    <property type="entry name" value="CARBOHYDRATE TRANSPORT ATP-BINDING PROTEIN MG119-RELATED"/>
    <property type="match status" value="1"/>
</dbReference>
<dbReference type="InterPro" id="IPR017871">
    <property type="entry name" value="ABC_transporter-like_CS"/>
</dbReference>
<dbReference type="EMBL" id="UASN01000021">
    <property type="protein sequence ID" value="SPX56315.1"/>
    <property type="molecule type" value="Genomic_DNA"/>
</dbReference>
<protein>
    <submittedName>
        <fullName evidence="11">Sugar ABC transporter ATP-binding protein</fullName>
        <ecNumber evidence="11">3.6.3.17</ecNumber>
    </submittedName>
</protein>
<dbReference type="InterPro" id="IPR050107">
    <property type="entry name" value="ABC_carbohydrate_import_ATPase"/>
</dbReference>
<dbReference type="SUPFAM" id="SSF52540">
    <property type="entry name" value="P-loop containing nucleoside triphosphate hydrolases"/>
    <property type="match status" value="2"/>
</dbReference>
<evidence type="ECO:0000259" key="10">
    <source>
        <dbReference type="PROSITE" id="PS50893"/>
    </source>
</evidence>
<keyword evidence="2" id="KW-0813">Transport</keyword>
<feature type="domain" description="ABC transporter" evidence="10">
    <location>
        <begin position="24"/>
        <end position="259"/>
    </location>
</feature>
<dbReference type="PANTHER" id="PTHR43790:SF3">
    <property type="entry name" value="D-ALLOSE IMPORT ATP-BINDING PROTEIN ALSA-RELATED"/>
    <property type="match status" value="1"/>
</dbReference>
<accession>A0A060VM65</accession>
<dbReference type="GO" id="GO:0005886">
    <property type="term" value="C:plasma membrane"/>
    <property type="evidence" value="ECO:0007669"/>
    <property type="project" value="UniProtKB-SubCell"/>
</dbReference>
<proteinExistence type="predicted"/>
<dbReference type="EC" id="3.6.3.17" evidence="11"/>
<dbReference type="PROSITE" id="PS00211">
    <property type="entry name" value="ABC_TRANSPORTER_1"/>
    <property type="match status" value="1"/>
</dbReference>
<keyword evidence="7 11" id="KW-0067">ATP-binding</keyword>
<reference evidence="11 12" key="1">
    <citation type="submission" date="2018-06" db="EMBL/GenBank/DDBJ databases">
        <authorList>
            <consortium name="Pathogen Informatics"/>
            <person name="Doyle S."/>
        </authorList>
    </citation>
    <scope>NUCLEOTIDE SEQUENCE [LARGE SCALE GENOMIC DNA]</scope>
    <source>
        <strain evidence="11 12">NCTC9601</strain>
    </source>
</reference>
<evidence type="ECO:0000256" key="7">
    <source>
        <dbReference type="ARBA" id="ARBA00022840"/>
    </source>
</evidence>
<evidence type="ECO:0000256" key="5">
    <source>
        <dbReference type="ARBA" id="ARBA00022737"/>
    </source>
</evidence>
<evidence type="ECO:0000256" key="2">
    <source>
        <dbReference type="ARBA" id="ARBA00022448"/>
    </source>
</evidence>
<dbReference type="GO" id="GO:0005524">
    <property type="term" value="F:ATP binding"/>
    <property type="evidence" value="ECO:0007669"/>
    <property type="project" value="UniProtKB-KW"/>
</dbReference>
<dbReference type="InterPro" id="IPR027417">
    <property type="entry name" value="P-loop_NTPase"/>
</dbReference>
<dbReference type="GO" id="GO:0016887">
    <property type="term" value="F:ATP hydrolysis activity"/>
    <property type="evidence" value="ECO:0007669"/>
    <property type="project" value="InterPro"/>
</dbReference>
<dbReference type="CDD" id="cd03215">
    <property type="entry name" value="ABC_Carb_Monos_II"/>
    <property type="match status" value="1"/>
</dbReference>
<keyword evidence="3" id="KW-1003">Cell membrane</keyword>
<evidence type="ECO:0000256" key="9">
    <source>
        <dbReference type="ARBA" id="ARBA00023136"/>
    </source>
</evidence>
<dbReference type="AlphaFoldDB" id="A0A060VM65"/>
<evidence type="ECO:0000256" key="8">
    <source>
        <dbReference type="ARBA" id="ARBA00022967"/>
    </source>
</evidence>
<evidence type="ECO:0000256" key="1">
    <source>
        <dbReference type="ARBA" id="ARBA00004417"/>
    </source>
</evidence>
<dbReference type="Gene3D" id="3.40.50.300">
    <property type="entry name" value="P-loop containing nucleotide triphosphate hydrolases"/>
    <property type="match status" value="2"/>
</dbReference>
<evidence type="ECO:0000256" key="6">
    <source>
        <dbReference type="ARBA" id="ARBA00022741"/>
    </source>
</evidence>
<dbReference type="FunFam" id="3.40.50.300:FF:000127">
    <property type="entry name" value="Ribose import ATP-binding protein RbsA"/>
    <property type="match status" value="1"/>
</dbReference>
<organism evidence="11 12">
    <name type="scientific">Klebsiella pneumoniae</name>
    <dbReference type="NCBI Taxonomy" id="573"/>
    <lineage>
        <taxon>Bacteria</taxon>
        <taxon>Pseudomonadati</taxon>
        <taxon>Pseudomonadota</taxon>
        <taxon>Gammaproteobacteria</taxon>
        <taxon>Enterobacterales</taxon>
        <taxon>Enterobacteriaceae</taxon>
        <taxon>Klebsiella/Raoultella group</taxon>
        <taxon>Klebsiella</taxon>
        <taxon>Klebsiella pneumoniae complex</taxon>
    </lineage>
</organism>
<keyword evidence="9" id="KW-0472">Membrane</keyword>
<evidence type="ECO:0000313" key="12">
    <source>
        <dbReference type="Proteomes" id="UP000251123"/>
    </source>
</evidence>
<dbReference type="CDD" id="cd03216">
    <property type="entry name" value="ABC_Carb_Monos_I"/>
    <property type="match status" value="1"/>
</dbReference>